<evidence type="ECO:0000313" key="1">
    <source>
        <dbReference type="EMBL" id="CUH48787.1"/>
    </source>
</evidence>
<dbReference type="Proteomes" id="UP000050783">
    <property type="component" value="Unassembled WGS sequence"/>
</dbReference>
<reference evidence="1 2" key="1">
    <citation type="submission" date="2015-09" db="EMBL/GenBank/DDBJ databases">
        <authorList>
            <consortium name="Swine Surveillance"/>
        </authorList>
    </citation>
    <scope>NUCLEOTIDE SEQUENCE [LARGE SCALE GENOMIC DNA]</scope>
    <source>
        <strain evidence="1 2">CECT 4292</strain>
    </source>
</reference>
<name>A0A0P1F306_9RHOB</name>
<dbReference type="AlphaFoldDB" id="A0A0P1F306"/>
<protein>
    <submittedName>
        <fullName evidence="1">Uncharacterized protein</fullName>
    </submittedName>
</protein>
<accession>A0A0P1F306</accession>
<organism evidence="1 2">
    <name type="scientific">Ruegeria atlantica</name>
    <dbReference type="NCBI Taxonomy" id="81569"/>
    <lineage>
        <taxon>Bacteria</taxon>
        <taxon>Pseudomonadati</taxon>
        <taxon>Pseudomonadota</taxon>
        <taxon>Alphaproteobacteria</taxon>
        <taxon>Rhodobacterales</taxon>
        <taxon>Roseobacteraceae</taxon>
        <taxon>Ruegeria</taxon>
    </lineage>
</organism>
<sequence>MKCKAAVRANCSEGPLRAQPVNSIFLLRARAARLPAALPNFTRCMAEKNAAIPAGRSKSETSHSHCAEPYSYLVNQAEALISVAVPELSVEGFVASPVECSGIPFLHRLLPADLLHAGFEIHALG</sequence>
<dbReference type="EMBL" id="CYPU01000044">
    <property type="protein sequence ID" value="CUH48787.1"/>
    <property type="molecule type" value="Genomic_DNA"/>
</dbReference>
<evidence type="ECO:0000313" key="2">
    <source>
        <dbReference type="Proteomes" id="UP000050783"/>
    </source>
</evidence>
<gene>
    <name evidence="1" type="ORF">RUA4292_02976</name>
</gene>
<proteinExistence type="predicted"/>